<dbReference type="InterPro" id="IPR029475">
    <property type="entry name" value="DUF6807"/>
</dbReference>
<organism evidence="1 2">
    <name type="scientific">Glycomyces buryatensis</name>
    <dbReference type="NCBI Taxonomy" id="2570927"/>
    <lineage>
        <taxon>Bacteria</taxon>
        <taxon>Bacillati</taxon>
        <taxon>Actinomycetota</taxon>
        <taxon>Actinomycetes</taxon>
        <taxon>Glycomycetales</taxon>
        <taxon>Glycomycetaceae</taxon>
        <taxon>Glycomyces</taxon>
    </lineage>
</organism>
<gene>
    <name evidence="1" type="ORF">FAB82_11150</name>
</gene>
<dbReference type="OrthoDB" id="242375at2"/>
<keyword evidence="2" id="KW-1185">Reference proteome</keyword>
<dbReference type="AlphaFoldDB" id="A0A4V4HSG9"/>
<evidence type="ECO:0000313" key="2">
    <source>
        <dbReference type="Proteomes" id="UP000308760"/>
    </source>
</evidence>
<evidence type="ECO:0000313" key="1">
    <source>
        <dbReference type="EMBL" id="THV41646.1"/>
    </source>
</evidence>
<dbReference type="Proteomes" id="UP000308760">
    <property type="component" value="Unassembled WGS sequence"/>
</dbReference>
<sequence length="301" mass="31989">MRDDESIGDRQVLAVGGREVADYRWLPKLATTLSPRPFLHPVRTLAGTRVTELMPADHPHHLGVSVAVPDAGGVNFWGGRTFVRGRGSVLLPNHGVQRHVRLNRQGGNVIEPELEWIAPEGAVLLRERRRVAAVPLSDTAWALDFAFALTNATAGPLGFASPQVNGRPGAGYGGFFWRAPMSKSECEGNVRVLGPGLEGEEALHGASTPWLGLNGFAPAPWTLVFIAAGGEGDPWFVRSGDYVGVGTSLALAEPLVVGPGAVLSRRIITVVADDTLTEKSMAAITETVASHPDLGPNWVPD</sequence>
<name>A0A4V4HSG9_9ACTN</name>
<protein>
    <submittedName>
        <fullName evidence="1">Oxidoreductase</fullName>
    </submittedName>
</protein>
<dbReference type="Pfam" id="PF14100">
    <property type="entry name" value="DUF6807"/>
    <property type="match status" value="1"/>
</dbReference>
<dbReference type="EMBL" id="STGY01000042">
    <property type="protein sequence ID" value="THV41646.1"/>
    <property type="molecule type" value="Genomic_DNA"/>
</dbReference>
<reference evidence="2" key="1">
    <citation type="submission" date="2019-04" db="EMBL/GenBank/DDBJ databases">
        <title>Nocardioides xinjiangensis sp. nov.</title>
        <authorList>
            <person name="Liu S."/>
        </authorList>
    </citation>
    <scope>NUCLEOTIDE SEQUENCE [LARGE SCALE GENOMIC DNA]</scope>
    <source>
        <strain evidence="2">18</strain>
    </source>
</reference>
<accession>A0A4V4HSG9</accession>
<comment type="caution">
    <text evidence="1">The sequence shown here is derived from an EMBL/GenBank/DDBJ whole genome shotgun (WGS) entry which is preliminary data.</text>
</comment>
<reference evidence="1 2" key="2">
    <citation type="submission" date="2019-05" db="EMBL/GenBank/DDBJ databases">
        <title>Glycomyces buryatensis sp. nov.</title>
        <authorList>
            <person name="Nikitina E."/>
        </authorList>
    </citation>
    <scope>NUCLEOTIDE SEQUENCE [LARGE SCALE GENOMIC DNA]</scope>
    <source>
        <strain evidence="1 2">18</strain>
    </source>
</reference>
<proteinExistence type="predicted"/>